<keyword evidence="1" id="KW-0732">Signal</keyword>
<name>A0ABW7JHY7_9NOCA</name>
<proteinExistence type="inferred from homology"/>
<gene>
    <name evidence="3" type="ORF">ACHIPZ_05025</name>
</gene>
<dbReference type="EMBL" id="JBIMSO010000024">
    <property type="protein sequence ID" value="MFH5207581.1"/>
    <property type="molecule type" value="Genomic_DNA"/>
</dbReference>
<evidence type="ECO:0000259" key="2">
    <source>
        <dbReference type="Pfam" id="PF02872"/>
    </source>
</evidence>
<feature type="domain" description="5'-Nucleotidase C-terminal" evidence="2">
    <location>
        <begin position="363"/>
        <end position="525"/>
    </location>
</feature>
<keyword evidence="1" id="KW-0547">Nucleotide-binding</keyword>
<protein>
    <submittedName>
        <fullName evidence="3">Bifunctional metallophosphatase/5'-nucleotidase</fullName>
    </submittedName>
</protein>
<sequence>MLGRLTTVFACALTVAGLLAPTPAIAQSTDTVDVRLLAFNDFRGNLTPPDGSSGVIEQVDGSPVPAGGAAYLAAYVSQLRSQATNSLLYSVGDSWGPSALESSLFHGEPVVELLNSMGVNASGIGNLELDGGFSELQRLQRGGCHPVDGCMFDTTYDGAAFPMLAANLTLANGSPATLPFNVDFVEGIPVGVIGVLPRDAGQFIAADRATGLTFGDELTAIDRTADLLDFFGVKAITVLLHKGDESGPGGPDTCNLTTSAARTIAEKASPKVDVIFTAAGNRQYNCTVADPMGSPRAFMQGASNGRGVSVVDINIDRDTRDVLRDRTSSFNQIVTRDITPDPTVSALVDRATEKASAITGRQVGQITADIVRDESRTGESPLGNLVADSHLAATRSAGADVALTNAGGLRGDLNVVPTSPIPGSVTFGEIFAVQPFANQLQVLTMTGAQLDSVLEQQFRPPADGPAAREILAPSANLRYRISNSAPLGAKVSGLTIDGIPVDPAAAYRVAVNQYLADGGDNFAGFTTGTDRTDAGKDVDALVDYVTANSPIEPPATDRIACGDCY</sequence>
<dbReference type="PRINTS" id="PR01607">
    <property type="entry name" value="APYRASEFAMLY"/>
</dbReference>
<comment type="similarity">
    <text evidence="1">Belongs to the 5'-nucleotidase family.</text>
</comment>
<dbReference type="Gene3D" id="3.90.780.10">
    <property type="entry name" value="5'-Nucleotidase, C-terminal domain"/>
    <property type="match status" value="1"/>
</dbReference>
<dbReference type="Gene3D" id="3.60.21.10">
    <property type="match status" value="1"/>
</dbReference>
<evidence type="ECO:0000256" key="1">
    <source>
        <dbReference type="RuleBase" id="RU362119"/>
    </source>
</evidence>
<dbReference type="PANTHER" id="PTHR11575:SF24">
    <property type="entry name" value="5'-NUCLEOTIDASE"/>
    <property type="match status" value="1"/>
</dbReference>
<dbReference type="InterPro" id="IPR029052">
    <property type="entry name" value="Metallo-depent_PP-like"/>
</dbReference>
<feature type="chain" id="PRO_5044993883" evidence="1">
    <location>
        <begin position="27"/>
        <end position="565"/>
    </location>
</feature>
<dbReference type="InterPro" id="IPR008334">
    <property type="entry name" value="5'-Nucleotdase_C"/>
</dbReference>
<dbReference type="Pfam" id="PF02872">
    <property type="entry name" value="5_nucleotid_C"/>
    <property type="match status" value="1"/>
</dbReference>
<evidence type="ECO:0000313" key="4">
    <source>
        <dbReference type="Proteomes" id="UP001609175"/>
    </source>
</evidence>
<evidence type="ECO:0000313" key="3">
    <source>
        <dbReference type="EMBL" id="MFH5207581.1"/>
    </source>
</evidence>
<organism evidence="3 4">
    <name type="scientific">Antrihabitans spumae</name>
    <dbReference type="NCBI Taxonomy" id="3373370"/>
    <lineage>
        <taxon>Bacteria</taxon>
        <taxon>Bacillati</taxon>
        <taxon>Actinomycetota</taxon>
        <taxon>Actinomycetes</taxon>
        <taxon>Mycobacteriales</taxon>
        <taxon>Nocardiaceae</taxon>
        <taxon>Antrihabitans</taxon>
    </lineage>
</organism>
<dbReference type="Proteomes" id="UP001609175">
    <property type="component" value="Unassembled WGS sequence"/>
</dbReference>
<accession>A0ABW7JHY7</accession>
<dbReference type="PANTHER" id="PTHR11575">
    <property type="entry name" value="5'-NUCLEOTIDASE-RELATED"/>
    <property type="match status" value="1"/>
</dbReference>
<feature type="signal peptide" evidence="1">
    <location>
        <begin position="1"/>
        <end position="26"/>
    </location>
</feature>
<keyword evidence="1" id="KW-0378">Hydrolase</keyword>
<dbReference type="InterPro" id="IPR036907">
    <property type="entry name" value="5'-Nucleotdase_C_sf"/>
</dbReference>
<dbReference type="InterPro" id="IPR006179">
    <property type="entry name" value="5_nucleotidase/apyrase"/>
</dbReference>
<dbReference type="RefSeq" id="WP_395112986.1">
    <property type="nucleotide sequence ID" value="NZ_JBIMSO010000024.1"/>
</dbReference>
<dbReference type="SUPFAM" id="SSF56300">
    <property type="entry name" value="Metallo-dependent phosphatases"/>
    <property type="match status" value="1"/>
</dbReference>
<reference evidence="3 4" key="1">
    <citation type="submission" date="2024-10" db="EMBL/GenBank/DDBJ databases">
        <authorList>
            <person name="Riesco R."/>
        </authorList>
    </citation>
    <scope>NUCLEOTIDE SEQUENCE [LARGE SCALE GENOMIC DNA]</scope>
    <source>
        <strain evidence="3 4">NCIMB 15449</strain>
    </source>
</reference>
<comment type="caution">
    <text evidence="3">The sequence shown here is derived from an EMBL/GenBank/DDBJ whole genome shotgun (WGS) entry which is preliminary data.</text>
</comment>
<dbReference type="SUPFAM" id="SSF55816">
    <property type="entry name" value="5'-nucleotidase (syn. UDP-sugar hydrolase), C-terminal domain"/>
    <property type="match status" value="1"/>
</dbReference>